<evidence type="ECO:0000256" key="1">
    <source>
        <dbReference type="SAM" id="Phobius"/>
    </source>
</evidence>
<sequence length="51" mass="6263">MLVIHYPISIYPYWIFWSFRAIVSCYAVCYSTYFEQWRVLEDLNLTFEATI</sequence>
<reference evidence="2 3" key="1">
    <citation type="submission" date="2014-04" db="EMBL/GenBank/DDBJ databases">
        <authorList>
            <consortium name="DOE Joint Genome Institute"/>
            <person name="Kuo A."/>
            <person name="Gay G."/>
            <person name="Dore J."/>
            <person name="Kohler A."/>
            <person name="Nagy L.G."/>
            <person name="Floudas D."/>
            <person name="Copeland A."/>
            <person name="Barry K.W."/>
            <person name="Cichocki N."/>
            <person name="Veneault-Fourrey C."/>
            <person name="LaButti K."/>
            <person name="Lindquist E.A."/>
            <person name="Lipzen A."/>
            <person name="Lundell T."/>
            <person name="Morin E."/>
            <person name="Murat C."/>
            <person name="Sun H."/>
            <person name="Tunlid A."/>
            <person name="Henrissat B."/>
            <person name="Grigoriev I.V."/>
            <person name="Hibbett D.S."/>
            <person name="Martin F."/>
            <person name="Nordberg H.P."/>
            <person name="Cantor M.N."/>
            <person name="Hua S.X."/>
        </authorList>
    </citation>
    <scope>NUCLEOTIDE SEQUENCE [LARGE SCALE GENOMIC DNA]</scope>
    <source>
        <strain evidence="3">h7</strain>
    </source>
</reference>
<keyword evidence="3" id="KW-1185">Reference proteome</keyword>
<dbReference type="AlphaFoldDB" id="A0A0C3CGH6"/>
<gene>
    <name evidence="2" type="ORF">M413DRAFT_211602</name>
</gene>
<organism evidence="2 3">
    <name type="scientific">Hebeloma cylindrosporum</name>
    <dbReference type="NCBI Taxonomy" id="76867"/>
    <lineage>
        <taxon>Eukaryota</taxon>
        <taxon>Fungi</taxon>
        <taxon>Dikarya</taxon>
        <taxon>Basidiomycota</taxon>
        <taxon>Agaricomycotina</taxon>
        <taxon>Agaricomycetes</taxon>
        <taxon>Agaricomycetidae</taxon>
        <taxon>Agaricales</taxon>
        <taxon>Agaricineae</taxon>
        <taxon>Hymenogastraceae</taxon>
        <taxon>Hebeloma</taxon>
    </lineage>
</organism>
<feature type="transmembrane region" description="Helical" evidence="1">
    <location>
        <begin position="12"/>
        <end position="33"/>
    </location>
</feature>
<keyword evidence="1" id="KW-1133">Transmembrane helix</keyword>
<evidence type="ECO:0000313" key="2">
    <source>
        <dbReference type="EMBL" id="KIM47855.1"/>
    </source>
</evidence>
<dbReference type="HOGENOM" id="CLU_3106603_0_0_1"/>
<keyword evidence="1" id="KW-0812">Transmembrane</keyword>
<keyword evidence="1" id="KW-0472">Membrane</keyword>
<accession>A0A0C3CGH6</accession>
<evidence type="ECO:0000313" key="3">
    <source>
        <dbReference type="Proteomes" id="UP000053424"/>
    </source>
</evidence>
<dbReference type="EMBL" id="KN831769">
    <property type="protein sequence ID" value="KIM47855.1"/>
    <property type="molecule type" value="Genomic_DNA"/>
</dbReference>
<name>A0A0C3CGH6_HEBCY</name>
<reference evidence="3" key="2">
    <citation type="submission" date="2015-01" db="EMBL/GenBank/DDBJ databases">
        <title>Evolutionary Origins and Diversification of the Mycorrhizal Mutualists.</title>
        <authorList>
            <consortium name="DOE Joint Genome Institute"/>
            <consortium name="Mycorrhizal Genomics Consortium"/>
            <person name="Kohler A."/>
            <person name="Kuo A."/>
            <person name="Nagy L.G."/>
            <person name="Floudas D."/>
            <person name="Copeland A."/>
            <person name="Barry K.W."/>
            <person name="Cichocki N."/>
            <person name="Veneault-Fourrey C."/>
            <person name="LaButti K."/>
            <person name="Lindquist E.A."/>
            <person name="Lipzen A."/>
            <person name="Lundell T."/>
            <person name="Morin E."/>
            <person name="Murat C."/>
            <person name="Riley R."/>
            <person name="Ohm R."/>
            <person name="Sun H."/>
            <person name="Tunlid A."/>
            <person name="Henrissat B."/>
            <person name="Grigoriev I.V."/>
            <person name="Hibbett D.S."/>
            <person name="Martin F."/>
        </authorList>
    </citation>
    <scope>NUCLEOTIDE SEQUENCE [LARGE SCALE GENOMIC DNA]</scope>
    <source>
        <strain evidence="3">h7</strain>
    </source>
</reference>
<proteinExistence type="predicted"/>
<dbReference type="Proteomes" id="UP000053424">
    <property type="component" value="Unassembled WGS sequence"/>
</dbReference>
<protein>
    <submittedName>
        <fullName evidence="2">Uncharacterized protein</fullName>
    </submittedName>
</protein>